<dbReference type="SUPFAM" id="SSF103025">
    <property type="entry name" value="Folate-binding domain"/>
    <property type="match status" value="1"/>
</dbReference>
<evidence type="ECO:0000313" key="6">
    <source>
        <dbReference type="Proteomes" id="UP000030960"/>
    </source>
</evidence>
<evidence type="ECO:0000313" key="5">
    <source>
        <dbReference type="EMBL" id="KHQ53069.1"/>
    </source>
</evidence>
<dbReference type="Gene3D" id="3.30.1360.120">
    <property type="entry name" value="Probable tRNA modification gtpase trme, domain 1"/>
    <property type="match status" value="1"/>
</dbReference>
<comment type="caution">
    <text evidence="5">The sequence shown here is derived from an EMBL/GenBank/DDBJ whole genome shotgun (WGS) entry which is preliminary data.</text>
</comment>
<evidence type="ECO:0000259" key="4">
    <source>
        <dbReference type="Pfam" id="PF09347"/>
    </source>
</evidence>
<dbReference type="InterPro" id="IPR027266">
    <property type="entry name" value="TrmE/GcvT-like"/>
</dbReference>
<keyword evidence="6" id="KW-1185">Reference proteome</keyword>
<feature type="domain" description="GCVT N-terminal" evidence="2">
    <location>
        <begin position="416"/>
        <end position="679"/>
    </location>
</feature>
<dbReference type="PANTHER" id="PTHR43757:SF2">
    <property type="entry name" value="AMINOMETHYLTRANSFERASE, MITOCHONDRIAL"/>
    <property type="match status" value="1"/>
</dbReference>
<keyword evidence="5" id="KW-0489">Methyltransferase</keyword>
<feature type="region of interest" description="Disordered" evidence="1">
    <location>
        <begin position="769"/>
        <end position="790"/>
    </location>
</feature>
<proteinExistence type="predicted"/>
<dbReference type="AlphaFoldDB" id="A0A0B3SRI9"/>
<dbReference type="PATRIC" id="fig|1515334.3.peg.2631"/>
<dbReference type="InterPro" id="IPR028896">
    <property type="entry name" value="GcvT/YgfZ/DmdA"/>
</dbReference>
<feature type="domain" description="Aminomethyltransferase C-terminal" evidence="3">
    <location>
        <begin position="700"/>
        <end position="774"/>
    </location>
</feature>
<evidence type="ECO:0000259" key="3">
    <source>
        <dbReference type="Pfam" id="PF08669"/>
    </source>
</evidence>
<dbReference type="GO" id="GO:0005829">
    <property type="term" value="C:cytosol"/>
    <property type="evidence" value="ECO:0007669"/>
    <property type="project" value="TreeGrafter"/>
</dbReference>
<dbReference type="OrthoDB" id="9772660at2"/>
<dbReference type="RefSeq" id="WP_043142045.1">
    <property type="nucleotide sequence ID" value="NZ_JSUQ01000009.1"/>
</dbReference>
<dbReference type="Pfam" id="PF09347">
    <property type="entry name" value="DUF1989"/>
    <property type="match status" value="1"/>
</dbReference>
<dbReference type="PANTHER" id="PTHR43757">
    <property type="entry name" value="AMINOMETHYLTRANSFERASE"/>
    <property type="match status" value="1"/>
</dbReference>
<reference evidence="5 6" key="1">
    <citation type="submission" date="2014-10" db="EMBL/GenBank/DDBJ databases">
        <title>Genome sequence of Ponticoccus sp. strain UMTAT08 isolated from clonal culture of toxic dinoflagellate Alexandrium tamiyavanichii.</title>
        <authorList>
            <person name="Gan H.Y."/>
            <person name="Muhd D.-D."/>
            <person name="Mohd Noor M.E."/>
            <person name="Yeong Y.S."/>
            <person name="Usup G."/>
        </authorList>
    </citation>
    <scope>NUCLEOTIDE SEQUENCE [LARGE SCALE GENOMIC DNA]</scope>
    <source>
        <strain evidence="5 6">UMTAT08</strain>
    </source>
</reference>
<dbReference type="Pfam" id="PF01571">
    <property type="entry name" value="GCV_T"/>
    <property type="match status" value="1"/>
</dbReference>
<protein>
    <submittedName>
        <fullName evidence="5">Aminomethyltransferase</fullName>
    </submittedName>
</protein>
<organism evidence="5 6">
    <name type="scientific">Mameliella alba</name>
    <dbReference type="NCBI Taxonomy" id="561184"/>
    <lineage>
        <taxon>Bacteria</taxon>
        <taxon>Pseudomonadati</taxon>
        <taxon>Pseudomonadota</taxon>
        <taxon>Alphaproteobacteria</taxon>
        <taxon>Rhodobacterales</taxon>
        <taxon>Roseobacteraceae</taxon>
        <taxon>Mameliella</taxon>
    </lineage>
</organism>
<dbReference type="Pfam" id="PF08669">
    <property type="entry name" value="GCV_T_C"/>
    <property type="match status" value="1"/>
</dbReference>
<evidence type="ECO:0000259" key="2">
    <source>
        <dbReference type="Pfam" id="PF01571"/>
    </source>
</evidence>
<keyword evidence="5" id="KW-0808">Transferase</keyword>
<dbReference type="EMBL" id="JSUQ01000009">
    <property type="protein sequence ID" value="KHQ53069.1"/>
    <property type="molecule type" value="Genomic_DNA"/>
</dbReference>
<dbReference type="SUPFAM" id="SSF101790">
    <property type="entry name" value="Aminomethyltransferase beta-barrel domain"/>
    <property type="match status" value="1"/>
</dbReference>
<evidence type="ECO:0000256" key="1">
    <source>
        <dbReference type="SAM" id="MobiDB-lite"/>
    </source>
</evidence>
<sequence length="790" mass="86891">MLDTRYPNVVPGPPRPSGIFEPRVFSMPPGTERYVVEGMGAILVRLEAGDRLEIENTEGGQRCEIVCARPDGTFDPGLIGASGQGPATGLQALLTSSDQSLRSLRMGVEARGLDFSKAQAVNLFESTTPAKTTESFTAAQEGIAIIAAPGGIMDFEAQDTATPLTIYIRRATIKPLPKFELPDPLADPVADVRVHSATAEAYFVKAGDYIQILDVDGRQCTDFQCFSARKLDKGIEHALDVTTTRTLMEHAYPMPGLHAKYYDQDMLPLVEVIQDTCGRHDAFALACSAKYYDDIGYPGHVNCSDNFNGALAPHGVTGRKGWMAINFFFNTGLDEHGVMYSDEPWSRPGDYVLLRALTDLVCVSSACPDDTSAANGWNPTDIHVRTYSGKESFQRAVAYRPTPDAEPKMTKQTGFHDRFDRFTDNFIEYNGFWLANCMSSAGPIEEYHACREKCVVLDLSALRKFEITGPDSEALCQYVFTRNMKTLPVGGVVYTAMCYPHGGMIDDGTVFRLGKDNFRWIGGSDYGGDWLREKAEELGLKVLIRSSTDMQHNIAVQGPESRDLLKKIIWTAPHQPNFEDLAWFRFAPARIGDDQGIPVVVSRTGYTGELGYEIFCHPKHAGEVFDAVWEAGQAHGIRPMGLEALDMVRIEAGLIFAGYDFSDQTDPFEAGVGFTVPLKSKPDDFIGREALIRRKETPARKLVGLDIDSNVEVGHGDCVHIGRAQIGEITSSMRSPILGRNIAMARVDVAHAEPGTKLEIGKLDGHQKRLPATIRPDLAAYDPKKEKPRS</sequence>
<accession>A0A0B3SRI9</accession>
<dbReference type="InterPro" id="IPR006222">
    <property type="entry name" value="GCVT_N"/>
</dbReference>
<gene>
    <name evidence="5" type="ORF">OA50_02614</name>
</gene>
<dbReference type="Proteomes" id="UP000030960">
    <property type="component" value="Unassembled WGS sequence"/>
</dbReference>
<dbReference type="InterPro" id="IPR013977">
    <property type="entry name" value="GcvT_C"/>
</dbReference>
<dbReference type="InterPro" id="IPR029043">
    <property type="entry name" value="GcvT/YgfZ_C"/>
</dbReference>
<dbReference type="GO" id="GO:0032259">
    <property type="term" value="P:methylation"/>
    <property type="evidence" value="ECO:0007669"/>
    <property type="project" value="UniProtKB-KW"/>
</dbReference>
<dbReference type="GO" id="GO:0008168">
    <property type="term" value="F:methyltransferase activity"/>
    <property type="evidence" value="ECO:0007669"/>
    <property type="project" value="UniProtKB-KW"/>
</dbReference>
<feature type="domain" description="DUF1989" evidence="4">
    <location>
        <begin position="194"/>
        <end position="361"/>
    </location>
</feature>
<dbReference type="STRING" id="561184.SAMN05216376_103437"/>
<dbReference type="InterPro" id="IPR018959">
    <property type="entry name" value="DUF1989"/>
</dbReference>
<name>A0A0B3SRI9_9RHOB</name>